<dbReference type="Pfam" id="PF22699">
    <property type="entry name" value="GMIP-like_FCH"/>
    <property type="match status" value="1"/>
</dbReference>
<dbReference type="GO" id="GO:0005905">
    <property type="term" value="C:clathrin-coated pit"/>
    <property type="evidence" value="ECO:0007669"/>
    <property type="project" value="UniProtKB-SubCell"/>
</dbReference>
<protein>
    <recommendedName>
        <fullName evidence="12">MHD domain-containing protein</fullName>
    </recommendedName>
</protein>
<dbReference type="EMBL" id="JAUCMV010000005">
    <property type="protein sequence ID" value="KAK0395567.1"/>
    <property type="molecule type" value="Genomic_DNA"/>
</dbReference>
<feature type="region of interest" description="Disordered" evidence="7">
    <location>
        <begin position="1223"/>
        <end position="1286"/>
    </location>
</feature>
<keyword evidence="4" id="KW-0472">Membrane</keyword>
<feature type="region of interest" description="Disordered" evidence="7">
    <location>
        <begin position="1186"/>
        <end position="1205"/>
    </location>
</feature>
<feature type="compositionally biased region" description="Low complexity" evidence="7">
    <location>
        <begin position="352"/>
        <end position="361"/>
    </location>
</feature>
<feature type="region of interest" description="Disordered" evidence="7">
    <location>
        <begin position="391"/>
        <end position="461"/>
    </location>
</feature>
<dbReference type="SUPFAM" id="SSF103657">
    <property type="entry name" value="BAR/IMD domain-like"/>
    <property type="match status" value="1"/>
</dbReference>
<dbReference type="Pfam" id="PF10291">
    <property type="entry name" value="muHD"/>
    <property type="match status" value="2"/>
</dbReference>
<feature type="compositionally biased region" description="Basic and acidic residues" evidence="7">
    <location>
        <begin position="1259"/>
        <end position="1271"/>
    </location>
</feature>
<feature type="compositionally biased region" description="Polar residues" evidence="7">
    <location>
        <begin position="362"/>
        <end position="376"/>
    </location>
</feature>
<comment type="caution">
    <text evidence="10">The sequence shown here is derived from an EMBL/GenBank/DDBJ whole genome shotgun (WGS) entry which is preliminary data.</text>
</comment>
<dbReference type="GO" id="GO:0030136">
    <property type="term" value="C:clathrin-coated vesicle"/>
    <property type="evidence" value="ECO:0007669"/>
    <property type="project" value="TreeGrafter"/>
</dbReference>
<comment type="subcellular location">
    <subcellularLocation>
        <location evidence="1">Membrane</location>
        <location evidence="1">Clathrin-coated pit</location>
        <topology evidence="1">Peripheral membrane protein</topology>
        <orientation evidence="1">Cytoplasmic side</orientation>
    </subcellularLocation>
</comment>
<dbReference type="PANTHER" id="PTHR23065:SF15">
    <property type="entry name" value="AT02057P"/>
    <property type="match status" value="1"/>
</dbReference>
<dbReference type="PANTHER" id="PTHR23065">
    <property type="entry name" value="PROLINE-SERINE-THREONINE PHOSPHATASE INTERACTING PROTEIN 1"/>
    <property type="match status" value="1"/>
</dbReference>
<keyword evidence="11" id="KW-1185">Reference proteome</keyword>
<dbReference type="PROSITE" id="PS51072">
    <property type="entry name" value="MHD"/>
    <property type="match status" value="1"/>
</dbReference>
<dbReference type="GO" id="GO:0048268">
    <property type="term" value="P:clathrin coat assembly"/>
    <property type="evidence" value="ECO:0007669"/>
    <property type="project" value="TreeGrafter"/>
</dbReference>
<evidence type="ECO:0000259" key="9">
    <source>
        <dbReference type="PROSITE" id="PS51741"/>
    </source>
</evidence>
<feature type="region of interest" description="Disordered" evidence="7">
    <location>
        <begin position="627"/>
        <end position="691"/>
    </location>
</feature>
<accession>A0AA39LFP8</accession>
<feature type="compositionally biased region" description="Polar residues" evidence="7">
    <location>
        <begin position="407"/>
        <end position="417"/>
    </location>
</feature>
<keyword evidence="2" id="KW-0254">Endocytosis</keyword>
<dbReference type="GO" id="GO:0072583">
    <property type="term" value="P:clathrin-dependent endocytosis"/>
    <property type="evidence" value="ECO:0007669"/>
    <property type="project" value="TreeGrafter"/>
</dbReference>
<name>A0AA39LFP8_9BILA</name>
<dbReference type="InterPro" id="IPR028565">
    <property type="entry name" value="MHD"/>
</dbReference>
<feature type="compositionally biased region" description="Basic and acidic residues" evidence="7">
    <location>
        <begin position="663"/>
        <end position="675"/>
    </location>
</feature>
<proteinExistence type="predicted"/>
<evidence type="ECO:0000256" key="1">
    <source>
        <dbReference type="ARBA" id="ARBA00004283"/>
    </source>
</evidence>
<dbReference type="InterPro" id="IPR054713">
    <property type="entry name" value="GMIP/FCHO2-like_FCH"/>
</dbReference>
<gene>
    <name evidence="10" type="ORF">QR680_001338</name>
</gene>
<sequence length="1533" mass="168069">MVAVDYTNHFWGDKHVGYHVLYENLKHGETVVQELNQFLKERILFEEEALKFYNKACNRSSVFAQSGGSFANSWRVTKGTMELMVDIQTSLLKNLSDLGKDLTKYHSDLAKSRKLAKQQDVVDAVNIMQTTTTCLQKAKETYTQRCAELEKLHRESASQKEISKCEAKVIKARDEYKQYVEKHAKVRENFEEKMMKAMKSFQVHDEAHLIQVRNFFTHFTRSIEDGYSAAAQVSAQYREAMQFVNIEELMTKFVEERGTGTERPEAVEFEENEIAAELPASIISSSNSAPSSSNSSAIVPNIGPVSAPSANDLLSLDTAWGVNTGTISDSVSTVGATATSSVIDLSTIAPKSPSGSDSGSSATNNHPFSSPSQFSTSLGRQKLSLWLPKRSKKSQSSLSVNEGPVDFSQSHNETSFAGETGEEYNPQFSSVEDMNNAAKKPDAARVPSTNSATPFTRTQSSSSLLKTVLEGRMIKKSMAPTFALTKNCSDGCMRPPNAQHRPPKLSERNLSLIETFRRIDKLCAPDVERVRRSRATCRSCTTHALSRRRVESAPESFMKKTYDRFLKKRHRKSKKSLNELSAGEVPKDRIQFDDSKSVASSSKSDEKSASLFSSSLDASGFLGNGPVHLMDMPIEPTPPGNSEHAEKKETNANCEPQVDEEGYTIRKDTGNRVDDGSAWSSDSSEDESDLQASKIRQLNIKPLNESTPKLNASVDELRSVIGSIQLQSTLNRSSTFDTDPWSSTAAPFSQSLNAASIRSIRPCLTGDEHLRRKYTDSDFGSSGQLPFSQSTTGAGISRARPRSNTPTFSASAIGLHFSNQSVSSNNAAASNATVAARRGSNAGDNFAFGRSDSVNSLGQSTQAFESPFSVSQSNLLKSAATINEQRVPIGIAQKEFSHAWFKGADFSKATLKVMGTVVLSFPSTVIGLLTDIHSEVEPLKFSLRNAIKVKSIIPNKQLVLPTPITTPSETHKFTVDRLGLANWLIEQRRKNPDASFHNVDIVRYELENPSAPPLYFTSYWKLEPTHTDLRIDYRLNTDDNGLDAALLNVTFMTKVTGSVASVNSDPTAMWSEEEKTLSWTMTEITRHGDSSGSLKARVHLKDGPSVPEKTFVQFETSDASLSAASVHLESDDTYHLSLVRRKVVSGKFFCEPEATPLNNLATPRNLRRMIGASLHKLAGEVPKDRIQLDDSKSVASSSKSDEKSASLFSSSLDASGFLGNGPVHLMDMPIEPTPPGNSEHAEKKETNANCEPQVDEEGYTIRKDTGNRVDDGSAWSSDSSEDESDLQASKIRQLNIKPLNESTPKLNASVDELRSVIGSIQLQSTLNRSSTFDTDPWSSTAAPFSQSLNAASIRSIRPCLTGDEHLRRKYTDSDFGSSGQLPFSQSTTGTGISTGASLGQSTQAFESPFSVPQSNLLKSAASIKGTRSWIKKRIAQKEFSHAWFKSADFSKATLKVMGTVVLSFPSTVIGLLTDTHSEVEPLKFSLRNATKVKSIIPNKQLILPTPITTPFKTKTPLARASFAARFPSCRCEI</sequence>
<feature type="coiled-coil region" evidence="6">
    <location>
        <begin position="162"/>
        <end position="189"/>
    </location>
</feature>
<feature type="domain" description="MHD" evidence="8">
    <location>
        <begin position="896"/>
        <end position="1151"/>
    </location>
</feature>
<evidence type="ECO:0000256" key="3">
    <source>
        <dbReference type="ARBA" id="ARBA00023054"/>
    </source>
</evidence>
<dbReference type="InterPro" id="IPR027267">
    <property type="entry name" value="AH/BAR_dom_sf"/>
</dbReference>
<keyword evidence="3 5" id="KW-0175">Coiled coil</keyword>
<feature type="region of interest" description="Disordered" evidence="7">
    <location>
        <begin position="776"/>
        <end position="805"/>
    </location>
</feature>
<evidence type="ECO:0000256" key="7">
    <source>
        <dbReference type="SAM" id="MobiDB-lite"/>
    </source>
</evidence>
<feature type="compositionally biased region" description="Polar residues" evidence="7">
    <location>
        <begin position="778"/>
        <end position="794"/>
    </location>
</feature>
<evidence type="ECO:0000256" key="5">
    <source>
        <dbReference type="PROSITE-ProRule" id="PRU01077"/>
    </source>
</evidence>
<dbReference type="Gene3D" id="1.20.1270.60">
    <property type="entry name" value="Arfaptin homology (AH) domain/BAR domain"/>
    <property type="match status" value="1"/>
</dbReference>
<evidence type="ECO:0000313" key="11">
    <source>
        <dbReference type="Proteomes" id="UP001175271"/>
    </source>
</evidence>
<dbReference type="PROSITE" id="PS51741">
    <property type="entry name" value="F_BAR"/>
    <property type="match status" value="1"/>
</dbReference>
<keyword evidence="4" id="KW-0168">Coated pit</keyword>
<evidence type="ECO:0000256" key="2">
    <source>
        <dbReference type="ARBA" id="ARBA00022583"/>
    </source>
</evidence>
<dbReference type="InterPro" id="IPR031160">
    <property type="entry name" value="F_BAR_dom"/>
</dbReference>
<feature type="compositionally biased region" description="Polar residues" evidence="7">
    <location>
        <begin position="447"/>
        <end position="461"/>
    </location>
</feature>
<evidence type="ECO:0000313" key="10">
    <source>
        <dbReference type="EMBL" id="KAK0395567.1"/>
    </source>
</evidence>
<feature type="domain" description="F-BAR" evidence="9">
    <location>
        <begin position="4"/>
        <end position="249"/>
    </location>
</feature>
<dbReference type="InterPro" id="IPR018808">
    <property type="entry name" value="Muniscin_C"/>
</dbReference>
<evidence type="ECO:0000256" key="4">
    <source>
        <dbReference type="ARBA" id="ARBA00023176"/>
    </source>
</evidence>
<reference evidence="10" key="1">
    <citation type="submission" date="2023-06" db="EMBL/GenBank/DDBJ databases">
        <title>Genomic analysis of the entomopathogenic nematode Steinernema hermaphroditum.</title>
        <authorList>
            <person name="Schwarz E.M."/>
            <person name="Heppert J.K."/>
            <person name="Baniya A."/>
            <person name="Schwartz H.T."/>
            <person name="Tan C.-H."/>
            <person name="Antoshechkin I."/>
            <person name="Sternberg P.W."/>
            <person name="Goodrich-Blair H."/>
            <person name="Dillman A.R."/>
        </authorList>
    </citation>
    <scope>NUCLEOTIDE SEQUENCE</scope>
    <source>
        <strain evidence="10">PS9179</strain>
        <tissue evidence="10">Whole animal</tissue>
    </source>
</reference>
<evidence type="ECO:0000256" key="6">
    <source>
        <dbReference type="SAM" id="Coils"/>
    </source>
</evidence>
<feature type="region of interest" description="Disordered" evidence="7">
    <location>
        <begin position="347"/>
        <end position="376"/>
    </location>
</feature>
<dbReference type="GO" id="GO:0005886">
    <property type="term" value="C:plasma membrane"/>
    <property type="evidence" value="ECO:0007669"/>
    <property type="project" value="TreeGrafter"/>
</dbReference>
<organism evidence="10 11">
    <name type="scientific">Steinernema hermaphroditum</name>
    <dbReference type="NCBI Taxonomy" id="289476"/>
    <lineage>
        <taxon>Eukaryota</taxon>
        <taxon>Metazoa</taxon>
        <taxon>Ecdysozoa</taxon>
        <taxon>Nematoda</taxon>
        <taxon>Chromadorea</taxon>
        <taxon>Rhabditida</taxon>
        <taxon>Tylenchina</taxon>
        <taxon>Panagrolaimomorpha</taxon>
        <taxon>Strongyloidoidea</taxon>
        <taxon>Steinernematidae</taxon>
        <taxon>Steinernema</taxon>
    </lineage>
</organism>
<evidence type="ECO:0000259" key="8">
    <source>
        <dbReference type="PROSITE" id="PS51072"/>
    </source>
</evidence>
<dbReference type="Proteomes" id="UP001175271">
    <property type="component" value="Unassembled WGS sequence"/>
</dbReference>
<evidence type="ECO:0008006" key="12">
    <source>
        <dbReference type="Google" id="ProtNLM"/>
    </source>
</evidence>